<comment type="caution">
    <text evidence="1">The sequence shown here is derived from an EMBL/GenBank/DDBJ whole genome shotgun (WGS) entry which is preliminary data.</text>
</comment>
<dbReference type="SUPFAM" id="SSF50814">
    <property type="entry name" value="Lipocalins"/>
    <property type="match status" value="2"/>
</dbReference>
<gene>
    <name evidence="1" type="primary">Acey_s0235.g3196</name>
    <name evidence="1" type="synonym">Acey-lpr-2</name>
    <name evidence="1" type="ORF">Y032_0235g3196</name>
</gene>
<dbReference type="AlphaFoldDB" id="A0A016SFL4"/>
<dbReference type="PANTHER" id="PTHR11873">
    <property type="entry name" value="RETINOL-BINDING PROTEIN 4"/>
    <property type="match status" value="1"/>
</dbReference>
<keyword evidence="2" id="KW-1185">Reference proteome</keyword>
<dbReference type="Proteomes" id="UP000024635">
    <property type="component" value="Unassembled WGS sequence"/>
</dbReference>
<protein>
    <submittedName>
        <fullName evidence="1">Uncharacterized protein</fullName>
    </submittedName>
</protein>
<dbReference type="PANTHER" id="PTHR11873:SF0">
    <property type="entry name" value="LIPOCALIN-RELATED PROTEIN"/>
    <property type="match status" value="1"/>
</dbReference>
<organism evidence="1 2">
    <name type="scientific">Ancylostoma ceylanicum</name>
    <dbReference type="NCBI Taxonomy" id="53326"/>
    <lineage>
        <taxon>Eukaryota</taxon>
        <taxon>Metazoa</taxon>
        <taxon>Ecdysozoa</taxon>
        <taxon>Nematoda</taxon>
        <taxon>Chromadorea</taxon>
        <taxon>Rhabditida</taxon>
        <taxon>Rhabditina</taxon>
        <taxon>Rhabditomorpha</taxon>
        <taxon>Strongyloidea</taxon>
        <taxon>Ancylostomatidae</taxon>
        <taxon>Ancylostomatinae</taxon>
        <taxon>Ancylostoma</taxon>
    </lineage>
</organism>
<name>A0A016SFL4_9BILA</name>
<evidence type="ECO:0000313" key="2">
    <source>
        <dbReference type="Proteomes" id="UP000024635"/>
    </source>
</evidence>
<proteinExistence type="predicted"/>
<dbReference type="EMBL" id="JARK01001571">
    <property type="protein sequence ID" value="EYB89177.1"/>
    <property type="molecule type" value="Genomic_DNA"/>
</dbReference>
<evidence type="ECO:0000313" key="1">
    <source>
        <dbReference type="EMBL" id="EYB89177.1"/>
    </source>
</evidence>
<dbReference type="GO" id="GO:0034632">
    <property type="term" value="F:retinol transmembrane transporter activity"/>
    <property type="evidence" value="ECO:0007669"/>
    <property type="project" value="InterPro"/>
</dbReference>
<dbReference type="InterPro" id="IPR002449">
    <property type="entry name" value="Retinol-bd/Purpurin"/>
</dbReference>
<dbReference type="OrthoDB" id="5785631at2759"/>
<sequence>MRIHSVEEAENDQVLSVSENLRTGQGPRSKSIHFIVFLIILDTLNPAACGDEVVDEDQKLIHAKIDENNEFVDVECQVENQKTPITNISTFFDEPRVLTVTAYIDPALVNEQIAHISCVYVNQSTATCEWIRHNKCFKSQLSQSFSSPFALRMLTNYTRLDGNETEIDWSGTIIWENGDEYISMHCLVIGHDGACDSWRVYVWSDEDHMDQPTINEIYRQLQAFCIDPTDLVFLNTFLSYMYVILHLCMSLPDECSTEPATAPPENPCGEVKGWSPLNTAMLQGVWYFAADLNADPKIFLQSAVVTLTPNETKYALIHEYNTVLELSQKVRPSRMHVRYYAQKEADSECVGPGEGVAVLLSNSTLDVTLEYRYTLVPKFRNSMNFKYQVLYIDNQRAALYWCYSRAANGTCLQHDVNFMIRSRHFSHNDLSMVSPYLEKVCIEKDNLRWFDLHCRELKAPSHFMIILKISTRKEYREAADHNGMCDSEQNF</sequence>
<dbReference type="Gene3D" id="2.40.128.20">
    <property type="match status" value="1"/>
</dbReference>
<dbReference type="InterPro" id="IPR012674">
    <property type="entry name" value="Calycin"/>
</dbReference>
<accession>A0A016SFL4</accession>
<reference evidence="2" key="1">
    <citation type="journal article" date="2015" name="Nat. Genet.">
        <title>The genome and transcriptome of the zoonotic hookworm Ancylostoma ceylanicum identify infection-specific gene families.</title>
        <authorList>
            <person name="Schwarz E.M."/>
            <person name="Hu Y."/>
            <person name="Antoshechkin I."/>
            <person name="Miller M.M."/>
            <person name="Sternberg P.W."/>
            <person name="Aroian R.V."/>
        </authorList>
    </citation>
    <scope>NUCLEOTIDE SEQUENCE</scope>
    <source>
        <strain evidence="2">HY135</strain>
    </source>
</reference>
<dbReference type="GO" id="GO:0005501">
    <property type="term" value="F:retinoid binding"/>
    <property type="evidence" value="ECO:0007669"/>
    <property type="project" value="InterPro"/>
</dbReference>